<reference evidence="4 5" key="1">
    <citation type="submission" date="2018-08" db="EMBL/GenBank/DDBJ databases">
        <title>Henriciella mobilis sp. nov., isolated from seawater.</title>
        <authorList>
            <person name="Cheng H."/>
            <person name="Wu Y.-H."/>
            <person name="Xu X.-W."/>
            <person name="Guo L.-L."/>
        </authorList>
    </citation>
    <scope>NUCLEOTIDE SEQUENCE [LARGE SCALE GENOMIC DNA]</scope>
    <source>
        <strain evidence="4 5">JN25</strain>
    </source>
</reference>
<dbReference type="Proteomes" id="UP000266385">
    <property type="component" value="Unassembled WGS sequence"/>
</dbReference>
<dbReference type="GO" id="GO:0000287">
    <property type="term" value="F:magnesium ion binding"/>
    <property type="evidence" value="ECO:0007669"/>
    <property type="project" value="InterPro"/>
</dbReference>
<dbReference type="PANTHER" id="PTHR12215">
    <property type="entry name" value="PHOSPHOPANTETHEINE TRANSFERASE"/>
    <property type="match status" value="1"/>
</dbReference>
<dbReference type="PANTHER" id="PTHR12215:SF10">
    <property type="entry name" value="L-AMINOADIPATE-SEMIALDEHYDE DEHYDROGENASE-PHOSPHOPANTETHEINYL TRANSFERASE"/>
    <property type="match status" value="1"/>
</dbReference>
<keyword evidence="2" id="KW-0808">Transferase</keyword>
<accession>A0A399R7J0</accession>
<dbReference type="Pfam" id="PF01648">
    <property type="entry name" value="ACPS"/>
    <property type="match status" value="1"/>
</dbReference>
<dbReference type="InterPro" id="IPR050559">
    <property type="entry name" value="P-Pant_transferase_sf"/>
</dbReference>
<dbReference type="AlphaFoldDB" id="A0A399R7J0"/>
<keyword evidence="5" id="KW-1185">Reference proteome</keyword>
<evidence type="ECO:0000313" key="4">
    <source>
        <dbReference type="EMBL" id="RIJ26451.1"/>
    </source>
</evidence>
<proteinExistence type="inferred from homology"/>
<organism evidence="4 5">
    <name type="scientific">Henriciella mobilis</name>
    <dbReference type="NCBI Taxonomy" id="2305467"/>
    <lineage>
        <taxon>Bacteria</taxon>
        <taxon>Pseudomonadati</taxon>
        <taxon>Pseudomonadota</taxon>
        <taxon>Alphaproteobacteria</taxon>
        <taxon>Hyphomonadales</taxon>
        <taxon>Hyphomonadaceae</taxon>
        <taxon>Henriciella</taxon>
    </lineage>
</organism>
<comment type="similarity">
    <text evidence="1">Belongs to the P-Pant transferase superfamily. Gsp/Sfp/HetI/AcpT family.</text>
</comment>
<dbReference type="SUPFAM" id="SSF56214">
    <property type="entry name" value="4'-phosphopantetheinyl transferase"/>
    <property type="match status" value="2"/>
</dbReference>
<gene>
    <name evidence="4" type="ORF">D1223_15835</name>
</gene>
<dbReference type="GO" id="GO:0019878">
    <property type="term" value="P:lysine biosynthetic process via aminoadipic acid"/>
    <property type="evidence" value="ECO:0007669"/>
    <property type="project" value="TreeGrafter"/>
</dbReference>
<dbReference type="InterPro" id="IPR008278">
    <property type="entry name" value="4-PPantetheinyl_Trfase_dom"/>
</dbReference>
<sequence length="211" mass="23051">MTSLPVWVHSERSADDIAYQPVGDSEQARAARLISPETAQNFLHARNVMRKLVADECGLAADEVQLRAYDDARSSVKGIDKISVSWSRSGPHAFAALLRDGRVGADIEQLRPLNTGPVLQMIANEDERRVLETLGNGDAALCGFYRLWCAKEAVLKWRGKGLRGGPKSVVVPGPFISGEKPDMDFEEAGRQVHLKAIQPSDDWVAVLAFSG</sequence>
<dbReference type="OrthoDB" id="9808281at2"/>
<dbReference type="InterPro" id="IPR037143">
    <property type="entry name" value="4-PPantetheinyl_Trfase_dom_sf"/>
</dbReference>
<dbReference type="GO" id="GO:0005829">
    <property type="term" value="C:cytosol"/>
    <property type="evidence" value="ECO:0007669"/>
    <property type="project" value="TreeGrafter"/>
</dbReference>
<evidence type="ECO:0000256" key="2">
    <source>
        <dbReference type="ARBA" id="ARBA00022679"/>
    </source>
</evidence>
<evidence type="ECO:0000256" key="1">
    <source>
        <dbReference type="ARBA" id="ARBA00010990"/>
    </source>
</evidence>
<evidence type="ECO:0000259" key="3">
    <source>
        <dbReference type="Pfam" id="PF01648"/>
    </source>
</evidence>
<feature type="domain" description="4'-phosphopantetheinyl transferase" evidence="3">
    <location>
        <begin position="102"/>
        <end position="176"/>
    </location>
</feature>
<protein>
    <recommendedName>
        <fullName evidence="3">4'-phosphopantetheinyl transferase domain-containing protein</fullName>
    </recommendedName>
</protein>
<comment type="caution">
    <text evidence="4">The sequence shown here is derived from an EMBL/GenBank/DDBJ whole genome shotgun (WGS) entry which is preliminary data.</text>
</comment>
<dbReference type="RefSeq" id="WP_119377413.1">
    <property type="nucleotide sequence ID" value="NZ_QWFX01000016.1"/>
</dbReference>
<evidence type="ECO:0000313" key="5">
    <source>
        <dbReference type="Proteomes" id="UP000266385"/>
    </source>
</evidence>
<dbReference type="GO" id="GO:0008897">
    <property type="term" value="F:holo-[acyl-carrier-protein] synthase activity"/>
    <property type="evidence" value="ECO:0007669"/>
    <property type="project" value="InterPro"/>
</dbReference>
<dbReference type="Gene3D" id="3.90.470.20">
    <property type="entry name" value="4'-phosphopantetheinyl transferase domain"/>
    <property type="match status" value="2"/>
</dbReference>
<dbReference type="EMBL" id="QWFX01000016">
    <property type="protein sequence ID" value="RIJ26451.1"/>
    <property type="molecule type" value="Genomic_DNA"/>
</dbReference>
<name>A0A399R7J0_9PROT</name>